<reference evidence="7" key="1">
    <citation type="journal article" date="2013" name="Sci. Rep.">
        <title>Metagenomics uncovers a new group of low GC and ultra-small marine Actinobacteria.</title>
        <authorList>
            <person name="Ghai R."/>
            <person name="Mizuno C.M."/>
            <person name="Picazo A."/>
            <person name="Camacho A."/>
            <person name="Rodriguez-Valera F."/>
        </authorList>
    </citation>
    <scope>NUCLEOTIDE SEQUENCE</scope>
</reference>
<keyword evidence="1 5" id="KW-0963">Cytoplasm</keyword>
<evidence type="ECO:0000256" key="3">
    <source>
        <dbReference type="ARBA" id="ARBA00022722"/>
    </source>
</evidence>
<dbReference type="CDD" id="cd16964">
    <property type="entry name" value="YqgF"/>
    <property type="match status" value="1"/>
</dbReference>
<dbReference type="GO" id="GO:0004519">
    <property type="term" value="F:endonuclease activity"/>
    <property type="evidence" value="ECO:0007669"/>
    <property type="project" value="UniProtKB-KW"/>
</dbReference>
<evidence type="ECO:0000256" key="4">
    <source>
        <dbReference type="ARBA" id="ARBA00022801"/>
    </source>
</evidence>
<dbReference type="SMART" id="SM00732">
    <property type="entry name" value="YqgFc"/>
    <property type="match status" value="1"/>
</dbReference>
<comment type="subcellular location">
    <subcellularLocation>
        <location evidence="5">Cytoplasm</location>
    </subcellularLocation>
</comment>
<comment type="function">
    <text evidence="5">Could be a nuclease involved in processing of the 5'-end of pre-16S rRNA.</text>
</comment>
<dbReference type="AlphaFoldDB" id="S5DL45"/>
<dbReference type="InterPro" id="IPR005227">
    <property type="entry name" value="YqgF"/>
</dbReference>
<evidence type="ECO:0000313" key="7">
    <source>
        <dbReference type="EMBL" id="AGQ19591.1"/>
    </source>
</evidence>
<dbReference type="PANTHER" id="PTHR33317:SF4">
    <property type="entry name" value="POLYNUCLEOTIDYL TRANSFERASE, RIBONUCLEASE H-LIKE SUPERFAMILY PROTEIN"/>
    <property type="match status" value="1"/>
</dbReference>
<evidence type="ECO:0000256" key="1">
    <source>
        <dbReference type="ARBA" id="ARBA00022490"/>
    </source>
</evidence>
<name>S5DL45_9ACTN</name>
<dbReference type="InterPro" id="IPR012337">
    <property type="entry name" value="RNaseH-like_sf"/>
</dbReference>
<dbReference type="EC" id="3.1.-.-" evidence="5"/>
<dbReference type="PANTHER" id="PTHR33317">
    <property type="entry name" value="POLYNUCLEOTIDYL TRANSFERASE, RIBONUCLEASE H-LIKE SUPERFAMILY PROTEIN"/>
    <property type="match status" value="1"/>
</dbReference>
<evidence type="ECO:0000259" key="6">
    <source>
        <dbReference type="SMART" id="SM00732"/>
    </source>
</evidence>
<dbReference type="HAMAP" id="MF_00651">
    <property type="entry name" value="Nuclease_YqgF"/>
    <property type="match status" value="1"/>
</dbReference>
<dbReference type="InterPro" id="IPR037027">
    <property type="entry name" value="YqgF/RNaseH-like_dom_sf"/>
</dbReference>
<dbReference type="SUPFAM" id="SSF53098">
    <property type="entry name" value="Ribonuclease H-like"/>
    <property type="match status" value="1"/>
</dbReference>
<keyword evidence="4 5" id="KW-0378">Hydrolase</keyword>
<evidence type="ECO:0000256" key="2">
    <source>
        <dbReference type="ARBA" id="ARBA00022517"/>
    </source>
</evidence>
<sequence length="125" mass="14469">MNNLLAIDYGERFIGIAIRTLKTTIPIPLKVIDSKKETIYKSIQQIIKEYDINEIIIGYPIGLNNSENRMTKLVNVFIEEIDKFNIPIYKIDERLSSKLFSDGSKERIDDLSALEILESYIKQND</sequence>
<keyword evidence="7" id="KW-0255">Endonuclease</keyword>
<keyword evidence="3 5" id="KW-0540">Nuclease</keyword>
<dbReference type="InterPro" id="IPR006641">
    <property type="entry name" value="YqgF/RNaseH-like_dom"/>
</dbReference>
<dbReference type="GO" id="GO:0000967">
    <property type="term" value="P:rRNA 5'-end processing"/>
    <property type="evidence" value="ECO:0007669"/>
    <property type="project" value="UniProtKB-UniRule"/>
</dbReference>
<protein>
    <recommendedName>
        <fullName evidence="5">Putative pre-16S rRNA nuclease</fullName>
        <ecNumber evidence="5">3.1.-.-</ecNumber>
    </recommendedName>
</protein>
<accession>S5DL45</accession>
<dbReference type="NCBIfam" id="TIGR00250">
    <property type="entry name" value="RNAse_H_YqgF"/>
    <property type="match status" value="1"/>
</dbReference>
<dbReference type="GO" id="GO:0005737">
    <property type="term" value="C:cytoplasm"/>
    <property type="evidence" value="ECO:0007669"/>
    <property type="project" value="UniProtKB-SubCell"/>
</dbReference>
<organism evidence="7">
    <name type="scientific">Candidatus Actinomarina minuta</name>
    <dbReference type="NCBI Taxonomy" id="1389454"/>
    <lineage>
        <taxon>Bacteria</taxon>
        <taxon>Bacillati</taxon>
        <taxon>Actinomycetota</taxon>
        <taxon>Actinomycetes</taxon>
        <taxon>Candidatus Actinomarinidae</taxon>
        <taxon>Candidatus Actinomarinales</taxon>
        <taxon>Candidatus Actinomarineae</taxon>
        <taxon>Candidatus Actinomarinaceae</taxon>
        <taxon>Candidatus Actinomarina</taxon>
    </lineage>
</organism>
<feature type="domain" description="YqgF/RNase H-like" evidence="6">
    <location>
        <begin position="2"/>
        <end position="100"/>
    </location>
</feature>
<keyword evidence="2 5" id="KW-0690">Ribosome biogenesis</keyword>
<dbReference type="GO" id="GO:0016788">
    <property type="term" value="F:hydrolase activity, acting on ester bonds"/>
    <property type="evidence" value="ECO:0007669"/>
    <property type="project" value="UniProtKB-UniRule"/>
</dbReference>
<dbReference type="Gene3D" id="3.30.420.140">
    <property type="entry name" value="YqgF/RNase H-like domain"/>
    <property type="match status" value="1"/>
</dbReference>
<comment type="similarity">
    <text evidence="5">Belongs to the YqgF HJR family.</text>
</comment>
<dbReference type="Pfam" id="PF03652">
    <property type="entry name" value="RuvX"/>
    <property type="match status" value="1"/>
</dbReference>
<proteinExistence type="inferred from homology"/>
<evidence type="ECO:0000256" key="5">
    <source>
        <dbReference type="HAMAP-Rule" id="MF_00651"/>
    </source>
</evidence>
<dbReference type="EMBL" id="KC811136">
    <property type="protein sequence ID" value="AGQ19591.1"/>
    <property type="molecule type" value="Genomic_DNA"/>
</dbReference>